<sequence>MNAGLPDAGLGQRSWQPMNEERGCIVRVLITGGSGFIGRVVVADLLRNGHEVLGLARSRQAAEALEELGAQTVSGSIEDLGVLSSAAGQVDAVVHLAFRHDVALAGNFGHAVASDLAAIDALARGLPPAGALTIAGAALGLQAENGSPATETSRPNALGLKRQPPTDAILDLAHRGIRSSVVRLAPTVHGVGDAMFMPTMIRIAREKAFSGYPGDGTARWSAVHVEDAANLFRLAVEKAPPGSILHAVAEEGVRVRDIADAIGRRLGVPARPVADDEVENHFGFLGTLLATDGPVSSARTREITGWQPHRNGLLEELNRDHYFVHD</sequence>
<reference evidence="2 3" key="1">
    <citation type="submission" date="2018-06" db="EMBL/GenBank/DDBJ databases">
        <authorList>
            <consortium name="Pathogen Informatics"/>
            <person name="Doyle S."/>
        </authorList>
    </citation>
    <scope>NUCLEOTIDE SEQUENCE [LARGE SCALE GENOMIC DNA]</scope>
    <source>
        <strain evidence="2 3">NCTC10821</strain>
    </source>
</reference>
<dbReference type="CDD" id="cd05262">
    <property type="entry name" value="SDR_a7"/>
    <property type="match status" value="1"/>
</dbReference>
<keyword evidence="3" id="KW-1185">Reference proteome</keyword>
<dbReference type="PANTHER" id="PTHR48079">
    <property type="entry name" value="PROTEIN YEEZ"/>
    <property type="match status" value="1"/>
</dbReference>
<dbReference type="Gene3D" id="3.40.50.720">
    <property type="entry name" value="NAD(P)-binding Rossmann-like Domain"/>
    <property type="match status" value="1"/>
</dbReference>
<evidence type="ECO:0000313" key="3">
    <source>
        <dbReference type="Proteomes" id="UP000254978"/>
    </source>
</evidence>
<dbReference type="SUPFAM" id="SSF51735">
    <property type="entry name" value="NAD(P)-binding Rossmann-fold domains"/>
    <property type="match status" value="1"/>
</dbReference>
<proteinExistence type="predicted"/>
<dbReference type="InterPro" id="IPR036291">
    <property type="entry name" value="NAD(P)-bd_dom_sf"/>
</dbReference>
<organism evidence="2 3">
    <name type="scientific">Mycolicibacterium tokaiense</name>
    <dbReference type="NCBI Taxonomy" id="39695"/>
    <lineage>
        <taxon>Bacteria</taxon>
        <taxon>Bacillati</taxon>
        <taxon>Actinomycetota</taxon>
        <taxon>Actinomycetes</taxon>
        <taxon>Mycobacteriales</taxon>
        <taxon>Mycobacteriaceae</taxon>
        <taxon>Mycolicibacterium</taxon>
    </lineage>
</organism>
<dbReference type="InterPro" id="IPR051783">
    <property type="entry name" value="NAD(P)-dependent_oxidoreduct"/>
</dbReference>
<accession>A0A378THL2</accession>
<protein>
    <submittedName>
        <fullName evidence="2">Nucleoside-diphosphate-sugar epimerase</fullName>
    </submittedName>
</protein>
<dbReference type="GO" id="GO:0004029">
    <property type="term" value="F:aldehyde dehydrogenase (NAD+) activity"/>
    <property type="evidence" value="ECO:0007669"/>
    <property type="project" value="TreeGrafter"/>
</dbReference>
<feature type="domain" description="NAD-dependent epimerase/dehydratase" evidence="1">
    <location>
        <begin position="28"/>
        <end position="102"/>
    </location>
</feature>
<dbReference type="Pfam" id="PF01370">
    <property type="entry name" value="Epimerase"/>
    <property type="match status" value="1"/>
</dbReference>
<evidence type="ECO:0000259" key="1">
    <source>
        <dbReference type="Pfam" id="PF01370"/>
    </source>
</evidence>
<dbReference type="GO" id="GO:0005737">
    <property type="term" value="C:cytoplasm"/>
    <property type="evidence" value="ECO:0007669"/>
    <property type="project" value="TreeGrafter"/>
</dbReference>
<dbReference type="PANTHER" id="PTHR48079:SF6">
    <property type="entry name" value="NAD(P)-BINDING DOMAIN-CONTAINING PROTEIN-RELATED"/>
    <property type="match status" value="1"/>
</dbReference>
<name>A0A378THL2_9MYCO</name>
<dbReference type="Proteomes" id="UP000254978">
    <property type="component" value="Unassembled WGS sequence"/>
</dbReference>
<dbReference type="EMBL" id="UGQT01000001">
    <property type="protein sequence ID" value="STZ59647.1"/>
    <property type="molecule type" value="Genomic_DNA"/>
</dbReference>
<gene>
    <name evidence="2" type="ORF">NCTC10821_03185</name>
</gene>
<dbReference type="AlphaFoldDB" id="A0A378THL2"/>
<dbReference type="InterPro" id="IPR001509">
    <property type="entry name" value="Epimerase_deHydtase"/>
</dbReference>
<evidence type="ECO:0000313" key="2">
    <source>
        <dbReference type="EMBL" id="STZ59647.1"/>
    </source>
</evidence>